<keyword evidence="5 10" id="KW-0479">Metal-binding</keyword>
<keyword evidence="7 10" id="KW-0411">Iron-sulfur</keyword>
<accession>A0A165P8N9</accession>
<dbReference type="Proteomes" id="UP000077266">
    <property type="component" value="Unassembled WGS sequence"/>
</dbReference>
<dbReference type="NCBIfam" id="TIGR00322">
    <property type="entry name" value="diphth2_R"/>
    <property type="match status" value="1"/>
</dbReference>
<gene>
    <name evidence="11" type="ORF">EXIGLDRAFT_760410</name>
</gene>
<reference evidence="11 12" key="1">
    <citation type="journal article" date="2016" name="Mol. Biol. Evol.">
        <title>Comparative Genomics of Early-Diverging Mushroom-Forming Fungi Provides Insights into the Origins of Lignocellulose Decay Capabilities.</title>
        <authorList>
            <person name="Nagy L.G."/>
            <person name="Riley R."/>
            <person name="Tritt A."/>
            <person name="Adam C."/>
            <person name="Daum C."/>
            <person name="Floudas D."/>
            <person name="Sun H."/>
            <person name="Yadav J.S."/>
            <person name="Pangilinan J."/>
            <person name="Larsson K.H."/>
            <person name="Matsuura K."/>
            <person name="Barry K."/>
            <person name="Labutti K."/>
            <person name="Kuo R."/>
            <person name="Ohm R.A."/>
            <person name="Bhattacharya S.S."/>
            <person name="Shirouzu T."/>
            <person name="Yoshinaga Y."/>
            <person name="Martin F.M."/>
            <person name="Grigoriev I.V."/>
            <person name="Hibbett D.S."/>
        </authorList>
    </citation>
    <scope>NUCLEOTIDE SEQUENCE [LARGE SCALE GENOMIC DNA]</scope>
    <source>
        <strain evidence="11 12">HHB12029</strain>
    </source>
</reference>
<dbReference type="STRING" id="1314781.A0A165P8N9"/>
<dbReference type="GO" id="GO:0046872">
    <property type="term" value="F:metal ion binding"/>
    <property type="evidence" value="ECO:0007669"/>
    <property type="project" value="UniProtKB-KW"/>
</dbReference>
<dbReference type="AlphaFoldDB" id="A0A165P8N9"/>
<dbReference type="GO" id="GO:0090560">
    <property type="term" value="F:2-(3-amino-3-carboxypropyl)histidine synthase activity"/>
    <property type="evidence" value="ECO:0007669"/>
    <property type="project" value="InterPro"/>
</dbReference>
<comment type="function">
    <text evidence="9">Required for the first step of diphthamide biosynthesis, a post-translational modification of histidine which occurs in elongation factor 2. DPH1 and DPH2 transfer a 3-amino-3-carboxypropyl (ACP) group from S-adenosyl-L-methionine (SAM) to a histidine residue, the reaction is assisted by a reduction system comprising DPH3 and a NADH-dependent reductase, predominantly CBR1. Facilitates the reduction of the catalytic iron-sulfur cluster found in the DPH1 subunit.</text>
</comment>
<dbReference type="Pfam" id="PF01866">
    <property type="entry name" value="Diphthamide_syn"/>
    <property type="match status" value="1"/>
</dbReference>
<dbReference type="PANTHER" id="PTHR10762:SF2">
    <property type="entry name" value="2-(3-AMINO-3-CARBOXYPROPYL)HISTIDINE SYNTHASE SUBUNIT 2"/>
    <property type="match status" value="1"/>
</dbReference>
<dbReference type="Gene3D" id="3.40.50.11860">
    <property type="entry name" value="Diphthamide synthesis DPH1/DPH2 domain 3"/>
    <property type="match status" value="1"/>
</dbReference>
<comment type="subcellular location">
    <subcellularLocation>
        <location evidence="10">Cytoplasm</location>
    </subcellularLocation>
</comment>
<dbReference type="EMBL" id="KV425891">
    <property type="protein sequence ID" value="KZW01803.1"/>
    <property type="molecule type" value="Genomic_DNA"/>
</dbReference>
<dbReference type="InterPro" id="IPR042265">
    <property type="entry name" value="DPH1/DPH2_3"/>
</dbReference>
<evidence type="ECO:0000313" key="12">
    <source>
        <dbReference type="Proteomes" id="UP000077266"/>
    </source>
</evidence>
<dbReference type="FunCoup" id="A0A165P8N9">
    <property type="interactions" value="825"/>
</dbReference>
<dbReference type="SFLD" id="SFLDF00408">
    <property type="entry name" value="Diphthamide_biosynthesis_famil"/>
    <property type="match status" value="1"/>
</dbReference>
<sequence length="499" mass="53954">MASTSSFSSPAEAVIERNIEVNDSGTQLVTTNDVGDGDIPAIYELDAVAREISEHGFKCIALQFPDELLHDAVPAFRELKTRLADDVQLYVLADTSYGSCCVDEVAAQHVDADVVVHFGHACLSRTSRLRVIYVFGRRALDAQHAINTLVDKCGRQPAQVKLLYDVAYAHAAEQIRRTAQSALPNATIEWSSPPARFSPPQSSIAVATPGQAAQMDENDDDAPNLIETDTVIFYIGAESLALSTVLMQNALKETYSYDPTSRTARAESGRTNGVLARRYALVHRARQADVFAIVVGTLGVASYLPLITHLRAALARRGKKVYTLAVGKLNPAKLANFPDVGCFVLVACPQTSVVDARDYFAPVVTPFELLLALAPGEPVWTGDYELDFSRLLAMPVAKPDDDREEDEPQYDFITGKLRNVRCFDGASSSVDTDAQAVVSRNAETALATGVYGVGAGFIHDRGFKGLEVNAGKDEPSILEQGRSGIARGYDTVAELPRDS</sequence>
<proteinExistence type="inferred from homology"/>
<comment type="pathway">
    <text evidence="2 10">Protein modification; peptidyl-diphthamide biosynthesis.</text>
</comment>
<evidence type="ECO:0000256" key="6">
    <source>
        <dbReference type="ARBA" id="ARBA00023004"/>
    </source>
</evidence>
<dbReference type="SFLD" id="SFLDS00032">
    <property type="entry name" value="Radical_SAM_3-amino-3-carboxyp"/>
    <property type="match status" value="1"/>
</dbReference>
<evidence type="ECO:0000256" key="3">
    <source>
        <dbReference type="ARBA" id="ARBA00006179"/>
    </source>
</evidence>
<organism evidence="11 12">
    <name type="scientific">Exidia glandulosa HHB12029</name>
    <dbReference type="NCBI Taxonomy" id="1314781"/>
    <lineage>
        <taxon>Eukaryota</taxon>
        <taxon>Fungi</taxon>
        <taxon>Dikarya</taxon>
        <taxon>Basidiomycota</taxon>
        <taxon>Agaricomycotina</taxon>
        <taxon>Agaricomycetes</taxon>
        <taxon>Auriculariales</taxon>
        <taxon>Exidiaceae</taxon>
        <taxon>Exidia</taxon>
    </lineage>
</organism>
<dbReference type="InParanoid" id="A0A165P8N9"/>
<dbReference type="PANTHER" id="PTHR10762">
    <property type="entry name" value="DIPHTHAMIDE BIOSYNTHESIS PROTEIN"/>
    <property type="match status" value="1"/>
</dbReference>
<dbReference type="FunFam" id="3.40.50.11840:FF:000002">
    <property type="entry name" value="2-(3-amino-3-carboxypropyl)histidine synthase subunit 2"/>
    <property type="match status" value="1"/>
</dbReference>
<dbReference type="OrthoDB" id="449241at2759"/>
<comment type="function">
    <text evidence="10">Required for the first step of diphthamide biosynthesis, a post-translational modification of histidine which occurs in elongation factor 2. DPH1 and DPH2 transfer a 3-amino-3-carboxypropyl (ACP) group from S-adenosyl-L-methionine (SAM) to a histidine residue, the reaction is assisted by a reduction system comprising DPH3 and a NADH-dependent reductase. Facilitates the reduction of the catalytic iron-sulfur cluster found in the DPH1 subunit.</text>
</comment>
<name>A0A165P8N9_EXIGL</name>
<evidence type="ECO:0000256" key="4">
    <source>
        <dbReference type="ARBA" id="ARBA00021914"/>
    </source>
</evidence>
<evidence type="ECO:0000256" key="9">
    <source>
        <dbReference type="ARBA" id="ARBA00054092"/>
    </source>
</evidence>
<dbReference type="SFLD" id="SFLDG01121">
    <property type="entry name" value="Diphthamide_biosynthesis"/>
    <property type="match status" value="1"/>
</dbReference>
<protein>
    <recommendedName>
        <fullName evidence="4 10">2-(3-amino-3-carboxypropyl)histidine synthase subunit 2</fullName>
    </recommendedName>
</protein>
<dbReference type="GO" id="GO:0051536">
    <property type="term" value="F:iron-sulfur cluster binding"/>
    <property type="evidence" value="ECO:0007669"/>
    <property type="project" value="UniProtKB-KW"/>
</dbReference>
<evidence type="ECO:0000313" key="11">
    <source>
        <dbReference type="EMBL" id="KZW01803.1"/>
    </source>
</evidence>
<dbReference type="UniPathway" id="UPA00559"/>
<keyword evidence="10" id="KW-0963">Cytoplasm</keyword>
<dbReference type="FunFam" id="3.40.50.11860:FF:000001">
    <property type="entry name" value="2-(3-amino-3-carboxypropyl)histidine synthase subunit 2"/>
    <property type="match status" value="1"/>
</dbReference>
<evidence type="ECO:0000256" key="2">
    <source>
        <dbReference type="ARBA" id="ARBA00005156"/>
    </source>
</evidence>
<dbReference type="GO" id="GO:0017183">
    <property type="term" value="P:protein histidyl modification to diphthamide"/>
    <property type="evidence" value="ECO:0007669"/>
    <property type="project" value="UniProtKB-UniPathway"/>
</dbReference>
<dbReference type="InterPro" id="IPR010014">
    <property type="entry name" value="DHP2"/>
</dbReference>
<dbReference type="GO" id="GO:0005737">
    <property type="term" value="C:cytoplasm"/>
    <property type="evidence" value="ECO:0007669"/>
    <property type="project" value="UniProtKB-SubCell"/>
</dbReference>
<evidence type="ECO:0000256" key="10">
    <source>
        <dbReference type="RuleBase" id="RU364133"/>
    </source>
</evidence>
<evidence type="ECO:0000256" key="1">
    <source>
        <dbReference type="ARBA" id="ARBA00001966"/>
    </source>
</evidence>
<dbReference type="Gene3D" id="3.40.50.11840">
    <property type="entry name" value="Diphthamide synthesis DPH1/DPH2 domain 1"/>
    <property type="match status" value="1"/>
</dbReference>
<comment type="subunit">
    <text evidence="8">Component of the 2-(3-amino-3-carboxypropyl)histidine synthase complex composed of DPH1, DPH2, DPH3 and a NADH-dependent reductase, predominantly CBR1.</text>
</comment>
<evidence type="ECO:0000256" key="5">
    <source>
        <dbReference type="ARBA" id="ARBA00022723"/>
    </source>
</evidence>
<evidence type="ECO:0000256" key="7">
    <source>
        <dbReference type="ARBA" id="ARBA00023014"/>
    </source>
</evidence>
<keyword evidence="6 10" id="KW-0408">Iron</keyword>
<dbReference type="NCBIfam" id="TIGR00272">
    <property type="entry name" value="DPH2"/>
    <property type="match status" value="1"/>
</dbReference>
<comment type="similarity">
    <text evidence="3 10">Belongs to the DPH1/DPH2 family. DPH2 subfamily.</text>
</comment>
<evidence type="ECO:0000256" key="8">
    <source>
        <dbReference type="ARBA" id="ARBA00034128"/>
    </source>
</evidence>
<keyword evidence="12" id="KW-1185">Reference proteome</keyword>
<dbReference type="InterPro" id="IPR016435">
    <property type="entry name" value="DPH1/DPH2"/>
</dbReference>
<dbReference type="InterPro" id="IPR042263">
    <property type="entry name" value="DPH1/DPH2_1"/>
</dbReference>
<comment type="cofactor">
    <cofactor evidence="1">
        <name>[4Fe-4S] cluster</name>
        <dbReference type="ChEBI" id="CHEBI:49883"/>
    </cofactor>
</comment>